<dbReference type="EMBL" id="RDOM01000044">
    <property type="protein sequence ID" value="MBF4273343.1"/>
    <property type="molecule type" value="Genomic_DNA"/>
</dbReference>
<evidence type="ECO:0000313" key="1">
    <source>
        <dbReference type="EMBL" id="MBF4273343.1"/>
    </source>
</evidence>
<comment type="caution">
    <text evidence="1">The sequence shown here is derived from an EMBL/GenBank/DDBJ whole genome shotgun (WGS) entry which is preliminary data.</text>
</comment>
<accession>A0AAW4AVA9</accession>
<dbReference type="Proteomes" id="UP000722957">
    <property type="component" value="Unassembled WGS sequence"/>
</dbReference>
<sequence length="131" mass="15664">MKKLIIKTTLDDCQSLINNYHKSDNLTPFSSYIQRVTPESLYRFINSFYLSEDNDKCYTVSDSDKLYALSPHEVYFKFDEHYLDSISLSQLFSSVINLEDDYLFDYILENQIVIEFDNFQTEHLRSMIYEM</sequence>
<organism evidence="1 2">
    <name type="scientific">Vibrio anguillarum</name>
    <name type="common">Listonella anguillarum</name>
    <dbReference type="NCBI Taxonomy" id="55601"/>
    <lineage>
        <taxon>Bacteria</taxon>
        <taxon>Pseudomonadati</taxon>
        <taxon>Pseudomonadota</taxon>
        <taxon>Gammaproteobacteria</taxon>
        <taxon>Vibrionales</taxon>
        <taxon>Vibrionaceae</taxon>
        <taxon>Vibrio</taxon>
    </lineage>
</organism>
<name>A0AAW4AVA9_VIBAN</name>
<protein>
    <submittedName>
        <fullName evidence="1">Uncharacterized protein</fullName>
    </submittedName>
</protein>
<gene>
    <name evidence="1" type="ORF">EAY07_15180</name>
</gene>
<reference evidence="1 2" key="1">
    <citation type="journal article" date="2021" name="PeerJ">
        <title>Analysis of 44 Vibrio anguillarum genomes reveals high genetic diversity.</title>
        <authorList>
            <person name="Hansen M.J."/>
            <person name="Dalsgaard I."/>
        </authorList>
    </citation>
    <scope>NUCLEOTIDE SEQUENCE [LARGE SCALE GENOMIC DNA]</scope>
    <source>
        <strain evidence="1 2">17-16730-2A</strain>
    </source>
</reference>
<proteinExistence type="predicted"/>
<evidence type="ECO:0000313" key="2">
    <source>
        <dbReference type="Proteomes" id="UP000722957"/>
    </source>
</evidence>
<dbReference type="AlphaFoldDB" id="A0AAW4AVA9"/>